<sequence>MYNRLMGFPMWTLVGMGITAVIAMLMIIIAYLAQSPRALVRLGLGGYRLDLRVKLFTGYALASLILMLGFFLAGVPLGSSVNATAVSTPISEIATSDPTQPDTGAMVELETAVPSSSNPASTNSTAENGAQTPSSGAFGGPPPSNDENAATETPTLTATPEQAGPSAMPRNDDVETAVPTSPASNSSTTVTATPSPTATATPLPTATPTPTITPTPIEGETATIDTNGSTLWVRRSPGGQQLVLVTDNEVVLLENGRANQGGILWREIRTVTGILGWVQEDFLDEG</sequence>
<evidence type="ECO:0000313" key="3">
    <source>
        <dbReference type="EMBL" id="VAW31500.1"/>
    </source>
</evidence>
<keyword evidence="3" id="KW-0326">Glycosidase</keyword>
<feature type="transmembrane region" description="Helical" evidence="2">
    <location>
        <begin position="55"/>
        <end position="77"/>
    </location>
</feature>
<keyword evidence="2" id="KW-0812">Transmembrane</keyword>
<proteinExistence type="predicted"/>
<protein>
    <submittedName>
        <fullName evidence="3">Chitinase</fullName>
        <ecNumber evidence="3">3.2.1.14</ecNumber>
    </submittedName>
</protein>
<organism evidence="3">
    <name type="scientific">hydrothermal vent metagenome</name>
    <dbReference type="NCBI Taxonomy" id="652676"/>
    <lineage>
        <taxon>unclassified sequences</taxon>
        <taxon>metagenomes</taxon>
        <taxon>ecological metagenomes</taxon>
    </lineage>
</organism>
<name>A0A3B0UQT4_9ZZZZ</name>
<keyword evidence="3" id="KW-0378">Hydrolase</keyword>
<feature type="region of interest" description="Disordered" evidence="1">
    <location>
        <begin position="111"/>
        <end position="223"/>
    </location>
</feature>
<keyword evidence="2" id="KW-0472">Membrane</keyword>
<evidence type="ECO:0000256" key="2">
    <source>
        <dbReference type="SAM" id="Phobius"/>
    </source>
</evidence>
<feature type="compositionally biased region" description="Low complexity" evidence="1">
    <location>
        <begin position="114"/>
        <end position="126"/>
    </location>
</feature>
<keyword evidence="2" id="KW-1133">Transmembrane helix</keyword>
<dbReference type="EMBL" id="UOEU01000233">
    <property type="protein sequence ID" value="VAW31500.1"/>
    <property type="molecule type" value="Genomic_DNA"/>
</dbReference>
<feature type="compositionally biased region" description="Low complexity" evidence="1">
    <location>
        <begin position="150"/>
        <end position="163"/>
    </location>
</feature>
<evidence type="ECO:0000256" key="1">
    <source>
        <dbReference type="SAM" id="MobiDB-lite"/>
    </source>
</evidence>
<dbReference type="GO" id="GO:0008843">
    <property type="term" value="F:endochitinase activity"/>
    <property type="evidence" value="ECO:0007669"/>
    <property type="project" value="UniProtKB-EC"/>
</dbReference>
<dbReference type="AlphaFoldDB" id="A0A3B0UQT4"/>
<feature type="compositionally biased region" description="Low complexity" evidence="1">
    <location>
        <begin position="176"/>
        <end position="204"/>
    </location>
</feature>
<accession>A0A3B0UQT4</accession>
<reference evidence="3" key="1">
    <citation type="submission" date="2018-06" db="EMBL/GenBank/DDBJ databases">
        <authorList>
            <person name="Zhirakovskaya E."/>
        </authorList>
    </citation>
    <scope>NUCLEOTIDE SEQUENCE</scope>
</reference>
<dbReference type="EC" id="3.2.1.14" evidence="3"/>
<gene>
    <name evidence="3" type="ORF">MNBD_CHLOROFLEXI01-405</name>
</gene>
<feature type="compositionally biased region" description="Low complexity" evidence="1">
    <location>
        <begin position="214"/>
        <end position="223"/>
    </location>
</feature>
<feature type="transmembrane region" description="Helical" evidence="2">
    <location>
        <begin position="12"/>
        <end position="34"/>
    </location>
</feature>